<dbReference type="Proteomes" id="UP000295252">
    <property type="component" value="Chromosome X"/>
</dbReference>
<protein>
    <submittedName>
        <fullName evidence="1">Uncharacterized protein</fullName>
    </submittedName>
</protein>
<proteinExistence type="predicted"/>
<gene>
    <name evidence="1" type="ORF">GSCOC_T00035610001</name>
</gene>
<organism evidence="1 2">
    <name type="scientific">Coffea canephora</name>
    <name type="common">Robusta coffee</name>
    <dbReference type="NCBI Taxonomy" id="49390"/>
    <lineage>
        <taxon>Eukaryota</taxon>
        <taxon>Viridiplantae</taxon>
        <taxon>Streptophyta</taxon>
        <taxon>Embryophyta</taxon>
        <taxon>Tracheophyta</taxon>
        <taxon>Spermatophyta</taxon>
        <taxon>Magnoliopsida</taxon>
        <taxon>eudicotyledons</taxon>
        <taxon>Gunneridae</taxon>
        <taxon>Pentapetalae</taxon>
        <taxon>asterids</taxon>
        <taxon>lamiids</taxon>
        <taxon>Gentianales</taxon>
        <taxon>Rubiaceae</taxon>
        <taxon>Ixoroideae</taxon>
        <taxon>Gardenieae complex</taxon>
        <taxon>Bertiereae - Coffeeae clade</taxon>
        <taxon>Coffeeae</taxon>
        <taxon>Coffea</taxon>
    </lineage>
</organism>
<evidence type="ECO:0000313" key="1">
    <source>
        <dbReference type="EMBL" id="CDP12198.1"/>
    </source>
</evidence>
<dbReference type="EMBL" id="HG739146">
    <property type="protein sequence ID" value="CDP12198.1"/>
    <property type="molecule type" value="Genomic_DNA"/>
</dbReference>
<dbReference type="Gramene" id="CDP12198">
    <property type="protein sequence ID" value="CDP12198"/>
    <property type="gene ID" value="GSCOC_T00035610001"/>
</dbReference>
<accession>A0A068UX78</accession>
<dbReference type="AlphaFoldDB" id="A0A068UX78"/>
<name>A0A068UX78_COFCA</name>
<keyword evidence="2" id="KW-1185">Reference proteome</keyword>
<dbReference type="InParanoid" id="A0A068UX78"/>
<sequence>MRIRGIEPRSVPWEGTMIPLHQMRDVGSLNLQILLEQVNEIISKATYYWRVRGRWAVHSKAMGGGGARVYALL</sequence>
<evidence type="ECO:0000313" key="2">
    <source>
        <dbReference type="Proteomes" id="UP000295252"/>
    </source>
</evidence>
<reference evidence="2" key="1">
    <citation type="journal article" date="2014" name="Science">
        <title>The coffee genome provides insight into the convergent evolution of caffeine biosynthesis.</title>
        <authorList>
            <person name="Denoeud F."/>
            <person name="Carretero-Paulet L."/>
            <person name="Dereeper A."/>
            <person name="Droc G."/>
            <person name="Guyot R."/>
            <person name="Pietrella M."/>
            <person name="Zheng C."/>
            <person name="Alberti A."/>
            <person name="Anthony F."/>
            <person name="Aprea G."/>
            <person name="Aury J.M."/>
            <person name="Bento P."/>
            <person name="Bernard M."/>
            <person name="Bocs S."/>
            <person name="Campa C."/>
            <person name="Cenci A."/>
            <person name="Combes M.C."/>
            <person name="Crouzillat D."/>
            <person name="Da Silva C."/>
            <person name="Daddiego L."/>
            <person name="De Bellis F."/>
            <person name="Dussert S."/>
            <person name="Garsmeur O."/>
            <person name="Gayraud T."/>
            <person name="Guignon V."/>
            <person name="Jahn K."/>
            <person name="Jamilloux V."/>
            <person name="Joet T."/>
            <person name="Labadie K."/>
            <person name="Lan T."/>
            <person name="Leclercq J."/>
            <person name="Lepelley M."/>
            <person name="Leroy T."/>
            <person name="Li L.T."/>
            <person name="Librado P."/>
            <person name="Lopez L."/>
            <person name="Munoz A."/>
            <person name="Noel B."/>
            <person name="Pallavicini A."/>
            <person name="Perrotta G."/>
            <person name="Poncet V."/>
            <person name="Pot D."/>
            <person name="Priyono X."/>
            <person name="Rigoreau M."/>
            <person name="Rouard M."/>
            <person name="Rozas J."/>
            <person name="Tranchant-Dubreuil C."/>
            <person name="VanBuren R."/>
            <person name="Zhang Q."/>
            <person name="Andrade A.C."/>
            <person name="Argout X."/>
            <person name="Bertrand B."/>
            <person name="de Kochko A."/>
            <person name="Graziosi G."/>
            <person name="Henry R.J."/>
            <person name="Jayarama X."/>
            <person name="Ming R."/>
            <person name="Nagai C."/>
            <person name="Rounsley S."/>
            <person name="Sankoff D."/>
            <person name="Giuliano G."/>
            <person name="Albert V.A."/>
            <person name="Wincker P."/>
            <person name="Lashermes P."/>
        </authorList>
    </citation>
    <scope>NUCLEOTIDE SEQUENCE [LARGE SCALE GENOMIC DNA]</scope>
    <source>
        <strain evidence="2">cv. DH200-94</strain>
    </source>
</reference>